<gene>
    <name evidence="14" type="ORF">C41B8_04306</name>
</gene>
<dbReference type="PANTHER" id="PTHR43547">
    <property type="entry name" value="TWO-COMPONENT HISTIDINE KINASE"/>
    <property type="match status" value="1"/>
</dbReference>
<feature type="transmembrane region" description="Helical" evidence="12">
    <location>
        <begin position="159"/>
        <end position="179"/>
    </location>
</feature>
<dbReference type="InterPro" id="IPR005467">
    <property type="entry name" value="His_kinase_dom"/>
</dbReference>
<keyword evidence="10" id="KW-0902">Two-component regulatory system</keyword>
<evidence type="ECO:0000256" key="12">
    <source>
        <dbReference type="SAM" id="Phobius"/>
    </source>
</evidence>
<dbReference type="InterPro" id="IPR036890">
    <property type="entry name" value="HATPase_C_sf"/>
</dbReference>
<dbReference type="Proteomes" id="UP000028302">
    <property type="component" value="Unassembled WGS sequence"/>
</dbReference>
<evidence type="ECO:0000256" key="2">
    <source>
        <dbReference type="ARBA" id="ARBA00022475"/>
    </source>
</evidence>
<dbReference type="InterPro" id="IPR029151">
    <property type="entry name" value="Sensor-like_sf"/>
</dbReference>
<keyword evidence="9 12" id="KW-1133">Transmembrane helix</keyword>
<keyword evidence="11 12" id="KW-0472">Membrane</keyword>
<dbReference type="GO" id="GO:0005886">
    <property type="term" value="C:plasma membrane"/>
    <property type="evidence" value="ECO:0007669"/>
    <property type="project" value="UniProtKB-SubCell"/>
</dbReference>
<dbReference type="InterPro" id="IPR033463">
    <property type="entry name" value="sCache_3"/>
</dbReference>
<keyword evidence="6" id="KW-0547">Nucleotide-binding</keyword>
<evidence type="ECO:0000256" key="10">
    <source>
        <dbReference type="ARBA" id="ARBA00023012"/>
    </source>
</evidence>
<comment type="subcellular location">
    <subcellularLocation>
        <location evidence="1">Cell membrane</location>
        <topology evidence="1">Multi-pass membrane protein</topology>
    </subcellularLocation>
</comment>
<evidence type="ECO:0000313" key="15">
    <source>
        <dbReference type="Proteomes" id="UP000028302"/>
    </source>
</evidence>
<accession>A0A084INY9</accession>
<evidence type="ECO:0000256" key="3">
    <source>
        <dbReference type="ARBA" id="ARBA00022553"/>
    </source>
</evidence>
<dbReference type="AlphaFoldDB" id="A0A084INY9"/>
<evidence type="ECO:0000259" key="13">
    <source>
        <dbReference type="PROSITE" id="PS50109"/>
    </source>
</evidence>
<dbReference type="InterPro" id="IPR000014">
    <property type="entry name" value="PAS"/>
</dbReference>
<evidence type="ECO:0000256" key="9">
    <source>
        <dbReference type="ARBA" id="ARBA00022989"/>
    </source>
</evidence>
<keyword evidence="3" id="KW-0597">Phosphoprotein</keyword>
<evidence type="ECO:0000256" key="7">
    <source>
        <dbReference type="ARBA" id="ARBA00022777"/>
    </source>
</evidence>
<evidence type="ECO:0000256" key="11">
    <source>
        <dbReference type="ARBA" id="ARBA00023136"/>
    </source>
</evidence>
<sequence length="509" mass="54860">MILSSLLLAWFLFSSQLSQTVDRVQGERVENIAMTVASLPLVVNALSGPHGYDPAAPIQQHLDGLRQRLGVDFIVVMDRRARRLTHPNPSRIGHHFRGGDEGPALAGQHYVSVAKGTLGQSVRGFAPVKNTAGDVIGAVSVGVTQSRLAPLRGDSRLRLLAWLGLVLLLGGGGAAWLAATIKRRLMGMEPDDIAHLVAEHRAVLDAMHEGVIVRDAAHRVRLVNPAARHLLEAAGAHAPDVGARMADPRRDAGRGRQDVDLDLEIGGRRFLGTVRPMGATSPAAGTVITFRDSRELQRLGEELTGVRRYAQALRATTHDFKNKLHVILGLTQNGDIPTLSTYVRELVDLREAATESLVERVAEPILAGFLIDKQNEAREQAIELRIEAETVIPPAAGNYDVHGLVSVLGNVLDNAFEATADYDRPVVALTLALEADTLAIAVQDNGHGMTAEWLERVREAGISSKGEQRGLGLHLVETRLAEAGGTLAIYSEPERGTLVEITCSYRTAP</sequence>
<feature type="domain" description="Histidine kinase" evidence="13">
    <location>
        <begin position="294"/>
        <end position="507"/>
    </location>
</feature>
<dbReference type="Pfam" id="PF13188">
    <property type="entry name" value="PAS_8"/>
    <property type="match status" value="1"/>
</dbReference>
<dbReference type="SUPFAM" id="SSF103190">
    <property type="entry name" value="Sensory domain-like"/>
    <property type="match status" value="1"/>
</dbReference>
<evidence type="ECO:0000256" key="8">
    <source>
        <dbReference type="ARBA" id="ARBA00022840"/>
    </source>
</evidence>
<keyword evidence="2" id="KW-1003">Cell membrane</keyword>
<evidence type="ECO:0000256" key="6">
    <source>
        <dbReference type="ARBA" id="ARBA00022741"/>
    </source>
</evidence>
<dbReference type="SUPFAM" id="SSF55874">
    <property type="entry name" value="ATPase domain of HSP90 chaperone/DNA topoisomerase II/histidine kinase"/>
    <property type="match status" value="1"/>
</dbReference>
<keyword evidence="8" id="KW-0067">ATP-binding</keyword>
<dbReference type="SMART" id="SM00387">
    <property type="entry name" value="HATPase_c"/>
    <property type="match status" value="1"/>
</dbReference>
<keyword evidence="15" id="KW-1185">Reference proteome</keyword>
<dbReference type="STRING" id="1304275.C41B8_04306"/>
<dbReference type="InterPro" id="IPR016120">
    <property type="entry name" value="Sig_transdc_His_kin_SpoOB"/>
</dbReference>
<proteinExistence type="predicted"/>
<evidence type="ECO:0000313" key="14">
    <source>
        <dbReference type="EMBL" id="KEZ78423.1"/>
    </source>
</evidence>
<evidence type="ECO:0000256" key="1">
    <source>
        <dbReference type="ARBA" id="ARBA00004651"/>
    </source>
</evidence>
<dbReference type="EMBL" id="APNK01000004">
    <property type="protein sequence ID" value="KEZ78423.1"/>
    <property type="molecule type" value="Genomic_DNA"/>
</dbReference>
<protein>
    <submittedName>
        <fullName evidence="14">Signal transduction histidine kinase regulating citrate/malate metabolism</fullName>
    </submittedName>
</protein>
<dbReference type="SUPFAM" id="SSF55890">
    <property type="entry name" value="Sporulation response regulatory protein Spo0B"/>
    <property type="match status" value="1"/>
</dbReference>
<keyword evidence="4" id="KW-0808">Transferase</keyword>
<keyword evidence="7 14" id="KW-0418">Kinase</keyword>
<evidence type="ECO:0000256" key="5">
    <source>
        <dbReference type="ARBA" id="ARBA00022692"/>
    </source>
</evidence>
<dbReference type="PATRIC" id="fig|1304275.5.peg.881"/>
<dbReference type="GO" id="GO:0000155">
    <property type="term" value="F:phosphorelay sensor kinase activity"/>
    <property type="evidence" value="ECO:0007669"/>
    <property type="project" value="InterPro"/>
</dbReference>
<reference evidence="14 15" key="1">
    <citation type="submission" date="2013-03" db="EMBL/GenBank/DDBJ databases">
        <title>Salinisphaera hydrothermalis C41B8 Genome Sequencing.</title>
        <authorList>
            <person name="Li C."/>
            <person name="Lai Q."/>
            <person name="Shao Z."/>
        </authorList>
    </citation>
    <scope>NUCLEOTIDE SEQUENCE [LARGE SCALE GENOMIC DNA]</scope>
    <source>
        <strain evidence="14 15">C41B8</strain>
    </source>
</reference>
<name>A0A084INY9_SALHC</name>
<dbReference type="Gene3D" id="3.30.565.10">
    <property type="entry name" value="Histidine kinase-like ATPase, C-terminal domain"/>
    <property type="match status" value="1"/>
</dbReference>
<dbReference type="Pfam" id="PF02518">
    <property type="entry name" value="HATPase_c"/>
    <property type="match status" value="1"/>
</dbReference>
<dbReference type="GO" id="GO:0005524">
    <property type="term" value="F:ATP binding"/>
    <property type="evidence" value="ECO:0007669"/>
    <property type="project" value="UniProtKB-KW"/>
</dbReference>
<dbReference type="PANTHER" id="PTHR43547:SF10">
    <property type="entry name" value="SENSOR HISTIDINE KINASE DCUS"/>
    <property type="match status" value="1"/>
</dbReference>
<dbReference type="InterPro" id="IPR003594">
    <property type="entry name" value="HATPase_dom"/>
</dbReference>
<keyword evidence="5 12" id="KW-0812">Transmembrane</keyword>
<organism evidence="14 15">
    <name type="scientific">Salinisphaera hydrothermalis (strain C41B8)</name>
    <dbReference type="NCBI Taxonomy" id="1304275"/>
    <lineage>
        <taxon>Bacteria</taxon>
        <taxon>Pseudomonadati</taxon>
        <taxon>Pseudomonadota</taxon>
        <taxon>Gammaproteobacteria</taxon>
        <taxon>Salinisphaerales</taxon>
        <taxon>Salinisphaeraceae</taxon>
        <taxon>Salinisphaera</taxon>
    </lineage>
</organism>
<dbReference type="Gene3D" id="1.10.287.130">
    <property type="match status" value="1"/>
</dbReference>
<dbReference type="PROSITE" id="PS50109">
    <property type="entry name" value="HIS_KIN"/>
    <property type="match status" value="1"/>
</dbReference>
<dbReference type="Pfam" id="PF17203">
    <property type="entry name" value="sCache_3_2"/>
    <property type="match status" value="1"/>
</dbReference>
<comment type="caution">
    <text evidence="14">The sequence shown here is derived from an EMBL/GenBank/DDBJ whole genome shotgun (WGS) entry which is preliminary data.</text>
</comment>
<evidence type="ECO:0000256" key="4">
    <source>
        <dbReference type="ARBA" id="ARBA00022679"/>
    </source>
</evidence>
<dbReference type="Gene3D" id="3.30.450.20">
    <property type="entry name" value="PAS domain"/>
    <property type="match status" value="2"/>
</dbReference>
<dbReference type="eggNOG" id="COG3290">
    <property type="taxonomic scope" value="Bacteria"/>
</dbReference>